<comment type="caution">
    <text evidence="2">The sequence shown here is derived from an EMBL/GenBank/DDBJ whole genome shotgun (WGS) entry which is preliminary data.</text>
</comment>
<evidence type="ECO:0000313" key="3">
    <source>
        <dbReference type="Proteomes" id="UP000587760"/>
    </source>
</evidence>
<dbReference type="SUPFAM" id="SSF55729">
    <property type="entry name" value="Acyl-CoA N-acyltransferases (Nat)"/>
    <property type="match status" value="1"/>
</dbReference>
<dbReference type="PROSITE" id="PS51186">
    <property type="entry name" value="GNAT"/>
    <property type="match status" value="1"/>
</dbReference>
<keyword evidence="2" id="KW-0012">Acyltransferase</keyword>
<dbReference type="AlphaFoldDB" id="A0A841RE49"/>
<feature type="domain" description="N-acetyltransferase" evidence="1">
    <location>
        <begin position="1"/>
        <end position="152"/>
    </location>
</feature>
<sequence>MDFSIYTSEQIEEIREMFVKTFTDSEGESEGRLIGDLTYDFMTSTKSEDLYGFVAMDDQKIVGGIFFSRLAFDNGTRAFIMAPVAVHTDFQGQGIGQKLIRYGLGKLKEEGIEIVVTYGDINFYSKVGFQKITEDIIKAPLKLSYPEGWLAQSLLGNQLHPISGRTYCVEELKKPEYW</sequence>
<proteinExistence type="predicted"/>
<accession>A0A841RE49</accession>
<dbReference type="Proteomes" id="UP000587760">
    <property type="component" value="Unassembled WGS sequence"/>
</dbReference>
<keyword evidence="2" id="KW-0808">Transferase</keyword>
<dbReference type="Pfam" id="PF13508">
    <property type="entry name" value="Acetyltransf_7"/>
    <property type="match status" value="1"/>
</dbReference>
<gene>
    <name evidence="2" type="ORF">HNR50_003577</name>
</gene>
<dbReference type="GO" id="GO:0016747">
    <property type="term" value="F:acyltransferase activity, transferring groups other than amino-acyl groups"/>
    <property type="evidence" value="ECO:0007669"/>
    <property type="project" value="InterPro"/>
</dbReference>
<dbReference type="InterPro" id="IPR000182">
    <property type="entry name" value="GNAT_dom"/>
</dbReference>
<protein>
    <submittedName>
        <fullName evidence="2">Putative acetyltransferase</fullName>
        <ecNumber evidence="2">2.3.1.-</ecNumber>
    </submittedName>
</protein>
<keyword evidence="3" id="KW-1185">Reference proteome</keyword>
<organism evidence="2 3">
    <name type="scientific">Spirochaeta isovalerica</name>
    <dbReference type="NCBI Taxonomy" id="150"/>
    <lineage>
        <taxon>Bacteria</taxon>
        <taxon>Pseudomonadati</taxon>
        <taxon>Spirochaetota</taxon>
        <taxon>Spirochaetia</taxon>
        <taxon>Spirochaetales</taxon>
        <taxon>Spirochaetaceae</taxon>
        <taxon>Spirochaeta</taxon>
    </lineage>
</organism>
<reference evidence="2 3" key="1">
    <citation type="submission" date="2020-08" db="EMBL/GenBank/DDBJ databases">
        <title>Genomic Encyclopedia of Type Strains, Phase IV (KMG-IV): sequencing the most valuable type-strain genomes for metagenomic binning, comparative biology and taxonomic classification.</title>
        <authorList>
            <person name="Goeker M."/>
        </authorList>
    </citation>
    <scope>NUCLEOTIDE SEQUENCE [LARGE SCALE GENOMIC DNA]</scope>
    <source>
        <strain evidence="2 3">DSM 2461</strain>
    </source>
</reference>
<dbReference type="InterPro" id="IPR016181">
    <property type="entry name" value="Acyl_CoA_acyltransferase"/>
</dbReference>
<dbReference type="RefSeq" id="WP_184748130.1">
    <property type="nucleotide sequence ID" value="NZ_JACHGJ010000008.1"/>
</dbReference>
<dbReference type="EC" id="2.3.1.-" evidence="2"/>
<dbReference type="EMBL" id="JACHGJ010000008">
    <property type="protein sequence ID" value="MBB6481896.1"/>
    <property type="molecule type" value="Genomic_DNA"/>
</dbReference>
<evidence type="ECO:0000259" key="1">
    <source>
        <dbReference type="PROSITE" id="PS51186"/>
    </source>
</evidence>
<evidence type="ECO:0000313" key="2">
    <source>
        <dbReference type="EMBL" id="MBB6481896.1"/>
    </source>
</evidence>
<dbReference type="CDD" id="cd04301">
    <property type="entry name" value="NAT_SF"/>
    <property type="match status" value="1"/>
</dbReference>
<name>A0A841RE49_9SPIO</name>
<dbReference type="Gene3D" id="3.40.630.30">
    <property type="match status" value="1"/>
</dbReference>